<dbReference type="EMBL" id="LACD01000022">
    <property type="protein sequence ID" value="KJZ41941.1"/>
    <property type="molecule type" value="Genomic_DNA"/>
</dbReference>
<dbReference type="AlphaFoldDB" id="A0A0F4TBZ3"/>
<accession>A0A0F4TBZ3</accession>
<dbReference type="Proteomes" id="UP000033500">
    <property type="component" value="Unassembled WGS sequence"/>
</dbReference>
<protein>
    <submittedName>
        <fullName evidence="1">Uncharacterized protein</fullName>
    </submittedName>
</protein>
<proteinExistence type="predicted"/>
<evidence type="ECO:0000313" key="2">
    <source>
        <dbReference type="Proteomes" id="UP000033500"/>
    </source>
</evidence>
<gene>
    <name evidence="1" type="ORF">VC34_19445</name>
</gene>
<organism evidence="1 2">
    <name type="scientific">Pseudomonas fluorescens</name>
    <dbReference type="NCBI Taxonomy" id="294"/>
    <lineage>
        <taxon>Bacteria</taxon>
        <taxon>Pseudomonadati</taxon>
        <taxon>Pseudomonadota</taxon>
        <taxon>Gammaproteobacteria</taxon>
        <taxon>Pseudomonadales</taxon>
        <taxon>Pseudomonadaceae</taxon>
        <taxon>Pseudomonas</taxon>
    </lineage>
</organism>
<name>A0A0F4TBZ3_PSEFL</name>
<reference evidence="1 2" key="1">
    <citation type="submission" date="2015-03" db="EMBL/GenBank/DDBJ databases">
        <title>Comparative genomics of Pseudomonas insights into diversity of traits involved in vanlence and defense.</title>
        <authorList>
            <person name="Qin Y."/>
        </authorList>
    </citation>
    <scope>NUCLEOTIDE SEQUENCE [LARGE SCALE GENOMIC DNA]</scope>
    <source>
        <strain evidence="1 2">C3</strain>
    </source>
</reference>
<dbReference type="PATRIC" id="fig|294.131.peg.2772"/>
<sequence length="59" mass="6660">MDVGGIMLHGNDVLHHLTHDFERAFAVERFGGRLVDCKAMAFSVSRLRTDKCVPLGRYL</sequence>
<comment type="caution">
    <text evidence="1">The sequence shown here is derived from an EMBL/GenBank/DDBJ whole genome shotgun (WGS) entry which is preliminary data.</text>
</comment>
<evidence type="ECO:0000313" key="1">
    <source>
        <dbReference type="EMBL" id="KJZ41941.1"/>
    </source>
</evidence>